<dbReference type="GO" id="GO:0016757">
    <property type="term" value="F:glycosyltransferase activity"/>
    <property type="evidence" value="ECO:0007669"/>
    <property type="project" value="TreeGrafter"/>
</dbReference>
<dbReference type="InterPro" id="IPR028098">
    <property type="entry name" value="Glyco_trans_4-like_N"/>
</dbReference>
<feature type="domain" description="Glycosyltransferase subfamily 4-like N-terminal" evidence="2">
    <location>
        <begin position="25"/>
        <end position="187"/>
    </location>
</feature>
<dbReference type="Proteomes" id="UP000277766">
    <property type="component" value="Unassembled WGS sequence"/>
</dbReference>
<dbReference type="RefSeq" id="WP_126352161.1">
    <property type="nucleotide sequence ID" value="NZ_CP086382.1"/>
</dbReference>
<dbReference type="InterPro" id="IPR050194">
    <property type="entry name" value="Glycosyltransferase_grp1"/>
</dbReference>
<dbReference type="Pfam" id="PF00534">
    <property type="entry name" value="Glycos_transf_1"/>
    <property type="match status" value="1"/>
</dbReference>
<sequence>MHFPSSQEQTGPVRVLHVTGNLDRGGVESWLVNLFRRIPRQETEMNVFLAASPPVTGEHEPEIRRLGAHVVHPPATSHLPAFLWAYWRELRRLQYDVVHVHVHHFSGVIVLLARLAGVPVRVVTSHSNTLQVDRTVRPTRRLYLFFMALALNLGVTHRTAVSQSAAQSLFGRHWRSAQIIDLGVDLDAFAQPRQTQIIRRSLGLEEGIPVLGCVAQMRPEKNLPFLLEILQEFHRQHGAAYLLLVGDGPQRQVIEQEVSRLKLQHWVCLTGSRPDVPEMLWAMDVFLLASEFEGLSLSLIEAQMAGLPGVVSDTVPILSGDERFPLVDVWKLPLSASARAWADASAQALARGRHPAPQFAFDIGQTSRQLAEFYRRVTAQARS</sequence>
<dbReference type="OrthoDB" id="9804196at2"/>
<evidence type="ECO:0000313" key="4">
    <source>
        <dbReference type="Proteomes" id="UP000277766"/>
    </source>
</evidence>
<evidence type="ECO:0000259" key="2">
    <source>
        <dbReference type="Pfam" id="PF13439"/>
    </source>
</evidence>
<keyword evidence="3" id="KW-0808">Transferase</keyword>
<evidence type="ECO:0000259" key="1">
    <source>
        <dbReference type="Pfam" id="PF00534"/>
    </source>
</evidence>
<dbReference type="InterPro" id="IPR001296">
    <property type="entry name" value="Glyco_trans_1"/>
</dbReference>
<dbReference type="SUPFAM" id="SSF53756">
    <property type="entry name" value="UDP-Glycosyltransferase/glycogen phosphorylase"/>
    <property type="match status" value="1"/>
</dbReference>
<dbReference type="AlphaFoldDB" id="A0A431VUM5"/>
<dbReference type="Pfam" id="PF13439">
    <property type="entry name" value="Glyco_transf_4"/>
    <property type="match status" value="1"/>
</dbReference>
<dbReference type="PANTHER" id="PTHR45947:SF3">
    <property type="entry name" value="SULFOQUINOVOSYL TRANSFERASE SQD2"/>
    <property type="match status" value="1"/>
</dbReference>
<accession>A0A431VUM5</accession>
<name>A0A431VUM5_9DEIO</name>
<keyword evidence="4" id="KW-1185">Reference proteome</keyword>
<dbReference type="PANTHER" id="PTHR45947">
    <property type="entry name" value="SULFOQUINOVOSYL TRANSFERASE SQD2"/>
    <property type="match status" value="1"/>
</dbReference>
<feature type="domain" description="Glycosyl transferase family 1" evidence="1">
    <location>
        <begin position="196"/>
        <end position="315"/>
    </location>
</feature>
<dbReference type="Gene3D" id="3.40.50.2000">
    <property type="entry name" value="Glycogen Phosphorylase B"/>
    <property type="match status" value="2"/>
</dbReference>
<proteinExistence type="predicted"/>
<gene>
    <name evidence="3" type="ORF">EJ104_07640</name>
</gene>
<evidence type="ECO:0000313" key="3">
    <source>
        <dbReference type="EMBL" id="RTR26860.1"/>
    </source>
</evidence>
<dbReference type="EMBL" id="RXPE01000013">
    <property type="protein sequence ID" value="RTR26860.1"/>
    <property type="molecule type" value="Genomic_DNA"/>
</dbReference>
<reference evidence="3 4" key="1">
    <citation type="submission" date="2018-12" db="EMBL/GenBank/DDBJ databases">
        <title>Deinococcus radiophilus ATCC 27603 genome sequencing and assembly.</title>
        <authorList>
            <person name="Maclea K.S."/>
            <person name="Maynard C.R."/>
        </authorList>
    </citation>
    <scope>NUCLEOTIDE SEQUENCE [LARGE SCALE GENOMIC DNA]</scope>
    <source>
        <strain evidence="3 4">ATCC 27603</strain>
    </source>
</reference>
<comment type="caution">
    <text evidence="3">The sequence shown here is derived from an EMBL/GenBank/DDBJ whole genome shotgun (WGS) entry which is preliminary data.</text>
</comment>
<organism evidence="3 4">
    <name type="scientific">Deinococcus radiophilus</name>
    <dbReference type="NCBI Taxonomy" id="32062"/>
    <lineage>
        <taxon>Bacteria</taxon>
        <taxon>Thermotogati</taxon>
        <taxon>Deinococcota</taxon>
        <taxon>Deinococci</taxon>
        <taxon>Deinococcales</taxon>
        <taxon>Deinococcaceae</taxon>
        <taxon>Deinococcus</taxon>
    </lineage>
</organism>
<protein>
    <submittedName>
        <fullName evidence="3">Glycosyltransferase family 1 protein</fullName>
    </submittedName>
</protein>